<dbReference type="STRING" id="1231391.GCA_000308195_03334"/>
<dbReference type="PANTHER" id="PTHR30419">
    <property type="entry name" value="HTH-TYPE TRANSCRIPTIONAL REGULATOR YBHD"/>
    <property type="match status" value="1"/>
</dbReference>
<dbReference type="AlphaFoldDB" id="A0A2U1CQG4"/>
<evidence type="ECO:0000256" key="3">
    <source>
        <dbReference type="ARBA" id="ARBA00023125"/>
    </source>
</evidence>
<dbReference type="InterPro" id="IPR036390">
    <property type="entry name" value="WH_DNA-bd_sf"/>
</dbReference>
<feature type="domain" description="HTH lysR-type" evidence="5">
    <location>
        <begin position="7"/>
        <end position="64"/>
    </location>
</feature>
<dbReference type="PANTHER" id="PTHR30419:SF14">
    <property type="entry name" value="LYSR FAMILY TRANSCRIPTIONAL REGULATOR"/>
    <property type="match status" value="1"/>
</dbReference>
<dbReference type="GO" id="GO:0003677">
    <property type="term" value="F:DNA binding"/>
    <property type="evidence" value="ECO:0007669"/>
    <property type="project" value="UniProtKB-KW"/>
</dbReference>
<dbReference type="Pfam" id="PF00126">
    <property type="entry name" value="HTH_1"/>
    <property type="match status" value="2"/>
</dbReference>
<keyword evidence="7" id="KW-1185">Reference proteome</keyword>
<dbReference type="RefSeq" id="WP_026068192.1">
    <property type="nucleotide sequence ID" value="NZ_JACCEX010000001.1"/>
</dbReference>
<dbReference type="Pfam" id="PF03466">
    <property type="entry name" value="LysR_substrate"/>
    <property type="match status" value="1"/>
</dbReference>
<reference evidence="6 7" key="1">
    <citation type="submission" date="2018-04" db="EMBL/GenBank/DDBJ databases">
        <title>Genomic Encyclopedia of Type Strains, Phase IV (KMG-IV): sequencing the most valuable type-strain genomes for metagenomic binning, comparative biology and taxonomic classification.</title>
        <authorList>
            <person name="Goeker M."/>
        </authorList>
    </citation>
    <scope>NUCLEOTIDE SEQUENCE [LARGE SCALE GENOMIC DNA]</scope>
    <source>
        <strain evidence="6 7">DSM 10065</strain>
    </source>
</reference>
<proteinExistence type="inferred from homology"/>
<dbReference type="SUPFAM" id="SSF53850">
    <property type="entry name" value="Periplasmic binding protein-like II"/>
    <property type="match status" value="1"/>
</dbReference>
<dbReference type="Proteomes" id="UP000246145">
    <property type="component" value="Unassembled WGS sequence"/>
</dbReference>
<evidence type="ECO:0000256" key="4">
    <source>
        <dbReference type="ARBA" id="ARBA00023163"/>
    </source>
</evidence>
<keyword evidence="3" id="KW-0238">DNA-binding</keyword>
<dbReference type="FunFam" id="1.10.10.10:FF:000001">
    <property type="entry name" value="LysR family transcriptional regulator"/>
    <property type="match status" value="1"/>
</dbReference>
<keyword evidence="2" id="KW-0805">Transcription regulation</keyword>
<dbReference type="PROSITE" id="PS50931">
    <property type="entry name" value="HTH_LYSR"/>
    <property type="match status" value="2"/>
</dbReference>
<evidence type="ECO:0000313" key="6">
    <source>
        <dbReference type="EMBL" id="PVY68125.1"/>
    </source>
</evidence>
<dbReference type="EMBL" id="QEKO01000001">
    <property type="protein sequence ID" value="PVY68125.1"/>
    <property type="molecule type" value="Genomic_DNA"/>
</dbReference>
<feature type="domain" description="HTH lysR-type" evidence="5">
    <location>
        <begin position="108"/>
        <end position="165"/>
    </location>
</feature>
<dbReference type="GO" id="GO:0003700">
    <property type="term" value="F:DNA-binding transcription factor activity"/>
    <property type="evidence" value="ECO:0007669"/>
    <property type="project" value="InterPro"/>
</dbReference>
<dbReference type="InterPro" id="IPR036388">
    <property type="entry name" value="WH-like_DNA-bd_sf"/>
</dbReference>
<dbReference type="InterPro" id="IPR050950">
    <property type="entry name" value="HTH-type_LysR_regulators"/>
</dbReference>
<organism evidence="6 7">
    <name type="scientific">Pusillimonas noertemannii</name>
    <dbReference type="NCBI Taxonomy" id="305977"/>
    <lineage>
        <taxon>Bacteria</taxon>
        <taxon>Pseudomonadati</taxon>
        <taxon>Pseudomonadota</taxon>
        <taxon>Betaproteobacteria</taxon>
        <taxon>Burkholderiales</taxon>
        <taxon>Alcaligenaceae</taxon>
        <taxon>Pusillimonas</taxon>
    </lineage>
</organism>
<evidence type="ECO:0000313" key="7">
    <source>
        <dbReference type="Proteomes" id="UP000246145"/>
    </source>
</evidence>
<comment type="caution">
    <text evidence="6">The sequence shown here is derived from an EMBL/GenBank/DDBJ whole genome shotgun (WGS) entry which is preliminary data.</text>
</comment>
<dbReference type="OrthoDB" id="8981337at2"/>
<dbReference type="InterPro" id="IPR005119">
    <property type="entry name" value="LysR_subst-bd"/>
</dbReference>
<dbReference type="SUPFAM" id="SSF46785">
    <property type="entry name" value="Winged helix' DNA-binding domain"/>
    <property type="match status" value="2"/>
</dbReference>
<evidence type="ECO:0000259" key="5">
    <source>
        <dbReference type="PROSITE" id="PS50931"/>
    </source>
</evidence>
<protein>
    <submittedName>
        <fullName evidence="6">LysR family transcriptional regulator</fullName>
    </submittedName>
</protein>
<sequence length="428" mass="46353">MNPSVHLNLRHLRVFIAVAQQGSISKAADTLYRAQSAVSRSIRQLEQALDAQLFERRSSGMLPTAFGQALLYRAERAAGEFQLARNELASRLRKANGSPNAPVFDMLFNENRLRIFIDLAQSHHMPTVARAHGITQPAVSASIGELEASLGIPLFDRTAKGMMANEAGHILLVRAKRALAELRHVEADIAALSGKTQGIVNIGSHPLSRTVLLPTAIARVLEAHPNLCVSIVPGSTEVLRAGLRTGDLDFILGTLRQDEVHEGHTPGSGVGPQPAERDDAADLDHIPLLTDRMSLFVRAGHPLTKLPRIGIDDLMRAKWLLPTSRTPSRAVFDRAFKRMSGTVPQSPVETSDLSVLRSLLLSSDLVTAMSPQQLDLECRLGVLQPLDFEFEESARIIALTQRAGSQPSPGAAALIATVRQVAAEMRAA</sequence>
<comment type="similarity">
    <text evidence="1">Belongs to the LysR transcriptional regulatory family.</text>
</comment>
<dbReference type="Gene3D" id="3.40.190.10">
    <property type="entry name" value="Periplasmic binding protein-like II"/>
    <property type="match status" value="2"/>
</dbReference>
<accession>A0A2U1CQG4</accession>
<dbReference type="Gene3D" id="1.10.10.10">
    <property type="entry name" value="Winged helix-like DNA-binding domain superfamily/Winged helix DNA-binding domain"/>
    <property type="match status" value="2"/>
</dbReference>
<evidence type="ECO:0000256" key="2">
    <source>
        <dbReference type="ARBA" id="ARBA00023015"/>
    </source>
</evidence>
<dbReference type="GO" id="GO:0005829">
    <property type="term" value="C:cytosol"/>
    <property type="evidence" value="ECO:0007669"/>
    <property type="project" value="TreeGrafter"/>
</dbReference>
<dbReference type="PRINTS" id="PR00039">
    <property type="entry name" value="HTHLYSR"/>
</dbReference>
<keyword evidence="4" id="KW-0804">Transcription</keyword>
<name>A0A2U1CQG4_9BURK</name>
<evidence type="ECO:0000256" key="1">
    <source>
        <dbReference type="ARBA" id="ARBA00009437"/>
    </source>
</evidence>
<gene>
    <name evidence="6" type="ORF">C7440_0514</name>
</gene>
<dbReference type="InterPro" id="IPR000847">
    <property type="entry name" value="LysR_HTH_N"/>
</dbReference>